<organism evidence="1 2">
    <name type="scientific">Protopolystoma xenopodis</name>
    <dbReference type="NCBI Taxonomy" id="117903"/>
    <lineage>
        <taxon>Eukaryota</taxon>
        <taxon>Metazoa</taxon>
        <taxon>Spiralia</taxon>
        <taxon>Lophotrochozoa</taxon>
        <taxon>Platyhelminthes</taxon>
        <taxon>Monogenea</taxon>
        <taxon>Polyopisthocotylea</taxon>
        <taxon>Polystomatidea</taxon>
        <taxon>Polystomatidae</taxon>
        <taxon>Protopolystoma</taxon>
    </lineage>
</organism>
<proteinExistence type="predicted"/>
<accession>A0A3S4ZI17</accession>
<sequence>MSCLDVLASHHGHSVVLSETGSFAYWTGEMGSGARGECPVHSLQALRRSALSRLHRAYTTQFSDCIAIGGFFSSLPQPFSPPPTTS</sequence>
<evidence type="ECO:0000313" key="2">
    <source>
        <dbReference type="Proteomes" id="UP000784294"/>
    </source>
</evidence>
<dbReference type="EMBL" id="CAAALY010013480">
    <property type="protein sequence ID" value="VEL12000.1"/>
    <property type="molecule type" value="Genomic_DNA"/>
</dbReference>
<dbReference type="Proteomes" id="UP000784294">
    <property type="component" value="Unassembled WGS sequence"/>
</dbReference>
<dbReference type="AlphaFoldDB" id="A0A3S4ZI17"/>
<name>A0A3S4ZI17_9PLAT</name>
<reference evidence="1" key="1">
    <citation type="submission" date="2018-11" db="EMBL/GenBank/DDBJ databases">
        <authorList>
            <consortium name="Pathogen Informatics"/>
        </authorList>
    </citation>
    <scope>NUCLEOTIDE SEQUENCE</scope>
</reference>
<keyword evidence="2" id="KW-1185">Reference proteome</keyword>
<gene>
    <name evidence="1" type="ORF">PXEA_LOCUS5440</name>
</gene>
<evidence type="ECO:0000313" key="1">
    <source>
        <dbReference type="EMBL" id="VEL12000.1"/>
    </source>
</evidence>
<comment type="caution">
    <text evidence="1">The sequence shown here is derived from an EMBL/GenBank/DDBJ whole genome shotgun (WGS) entry which is preliminary data.</text>
</comment>
<protein>
    <submittedName>
        <fullName evidence="1">Uncharacterized protein</fullName>
    </submittedName>
</protein>